<feature type="region of interest" description="Disordered" evidence="4">
    <location>
        <begin position="1465"/>
        <end position="1490"/>
    </location>
</feature>
<keyword evidence="7" id="KW-1185">Reference proteome</keyword>
<dbReference type="Gene3D" id="1.10.246.20">
    <property type="entry name" value="Coactivator CBP, KIX domain"/>
    <property type="match status" value="1"/>
</dbReference>
<feature type="compositionally biased region" description="Low complexity" evidence="4">
    <location>
        <begin position="892"/>
        <end position="905"/>
    </location>
</feature>
<feature type="region of interest" description="Disordered" evidence="4">
    <location>
        <begin position="1"/>
        <end position="35"/>
    </location>
</feature>
<dbReference type="Proteomes" id="UP000566819">
    <property type="component" value="Unassembled WGS sequence"/>
</dbReference>
<evidence type="ECO:0000313" key="6">
    <source>
        <dbReference type="EMBL" id="KAF4625361.1"/>
    </source>
</evidence>
<keyword evidence="2" id="KW-0539">Nucleus</keyword>
<feature type="compositionally biased region" description="Pro residues" evidence="4">
    <location>
        <begin position="876"/>
        <end position="891"/>
    </location>
</feature>
<feature type="compositionally biased region" description="Low complexity" evidence="4">
    <location>
        <begin position="967"/>
        <end position="978"/>
    </location>
</feature>
<protein>
    <recommendedName>
        <fullName evidence="5">Mediator complex subunit 15 KIX domain-containing protein</fullName>
    </recommendedName>
</protein>
<feature type="compositionally biased region" description="Low complexity" evidence="4">
    <location>
        <begin position="193"/>
        <end position="207"/>
    </location>
</feature>
<dbReference type="OrthoDB" id="3918840at2759"/>
<dbReference type="EMBL" id="JAAMPI010001399">
    <property type="protein sequence ID" value="KAF4625361.1"/>
    <property type="molecule type" value="Genomic_DNA"/>
</dbReference>
<organism evidence="6 7">
    <name type="scientific">Cudoniella acicularis</name>
    <dbReference type="NCBI Taxonomy" id="354080"/>
    <lineage>
        <taxon>Eukaryota</taxon>
        <taxon>Fungi</taxon>
        <taxon>Dikarya</taxon>
        <taxon>Ascomycota</taxon>
        <taxon>Pezizomycotina</taxon>
        <taxon>Leotiomycetes</taxon>
        <taxon>Helotiales</taxon>
        <taxon>Tricladiaceae</taxon>
        <taxon>Cudoniella</taxon>
    </lineage>
</organism>
<proteinExistence type="predicted"/>
<dbReference type="InterPro" id="IPR036546">
    <property type="entry name" value="MED15_KIX"/>
</dbReference>
<evidence type="ECO:0000256" key="1">
    <source>
        <dbReference type="ARBA" id="ARBA00004123"/>
    </source>
</evidence>
<feature type="compositionally biased region" description="Polar residues" evidence="4">
    <location>
        <begin position="1137"/>
        <end position="1154"/>
    </location>
</feature>
<comment type="caution">
    <text evidence="6">The sequence shown here is derived from an EMBL/GenBank/DDBJ whole genome shotgun (WGS) entry which is preliminary data.</text>
</comment>
<evidence type="ECO:0000256" key="3">
    <source>
        <dbReference type="SAM" id="Coils"/>
    </source>
</evidence>
<keyword evidence="3" id="KW-0175">Coiled coil</keyword>
<feature type="region of interest" description="Disordered" evidence="4">
    <location>
        <begin position="155"/>
        <end position="248"/>
    </location>
</feature>
<feature type="compositionally biased region" description="Polar residues" evidence="4">
    <location>
        <begin position="1237"/>
        <end position="1254"/>
    </location>
</feature>
<dbReference type="GO" id="GO:0006357">
    <property type="term" value="P:regulation of transcription by RNA polymerase II"/>
    <property type="evidence" value="ECO:0007669"/>
    <property type="project" value="InterPro"/>
</dbReference>
<gene>
    <name evidence="6" type="ORF">G7Y89_g12805</name>
</gene>
<feature type="region of interest" description="Disordered" evidence="4">
    <location>
        <begin position="1348"/>
        <end position="1424"/>
    </location>
</feature>
<feature type="region of interest" description="Disordered" evidence="4">
    <location>
        <begin position="470"/>
        <end position="508"/>
    </location>
</feature>
<feature type="compositionally biased region" description="Gly residues" evidence="4">
    <location>
        <begin position="360"/>
        <end position="369"/>
    </location>
</feature>
<feature type="region of interest" description="Disordered" evidence="4">
    <location>
        <begin position="1133"/>
        <end position="1271"/>
    </location>
</feature>
<evidence type="ECO:0000259" key="5">
    <source>
        <dbReference type="Pfam" id="PF16987"/>
    </source>
</evidence>
<dbReference type="GO" id="GO:0016592">
    <property type="term" value="C:mediator complex"/>
    <property type="evidence" value="ECO:0007669"/>
    <property type="project" value="InterPro"/>
</dbReference>
<feature type="compositionally biased region" description="Polar residues" evidence="4">
    <location>
        <begin position="910"/>
        <end position="932"/>
    </location>
</feature>
<feature type="compositionally biased region" description="Low complexity" evidence="4">
    <location>
        <begin position="155"/>
        <end position="181"/>
    </location>
</feature>
<evidence type="ECO:0000256" key="4">
    <source>
        <dbReference type="SAM" id="MobiDB-lite"/>
    </source>
</evidence>
<feature type="domain" description="Mediator complex subunit 15 KIX" evidence="5">
    <location>
        <begin position="55"/>
        <end position="133"/>
    </location>
</feature>
<accession>A0A8H4VWN5</accession>
<dbReference type="InterPro" id="IPR008626">
    <property type="entry name" value="Mediator_Med15_fun"/>
</dbReference>
<feature type="compositionally biased region" description="Low complexity" evidence="4">
    <location>
        <begin position="317"/>
        <end position="348"/>
    </location>
</feature>
<feature type="compositionally biased region" description="Low complexity" evidence="4">
    <location>
        <begin position="217"/>
        <end position="246"/>
    </location>
</feature>
<comment type="subcellular location">
    <subcellularLocation>
        <location evidence="1">Nucleus</location>
    </subcellularLocation>
</comment>
<reference evidence="6 7" key="1">
    <citation type="submission" date="2020-03" db="EMBL/GenBank/DDBJ databases">
        <title>Draft Genome Sequence of Cudoniella acicularis.</title>
        <authorList>
            <person name="Buettner E."/>
            <person name="Kellner H."/>
        </authorList>
    </citation>
    <scope>NUCLEOTIDE SEQUENCE [LARGE SCALE GENOMIC DNA]</scope>
    <source>
        <strain evidence="6 7">DSM 108380</strain>
    </source>
</reference>
<feature type="region of interest" description="Disordered" evidence="4">
    <location>
        <begin position="851"/>
        <end position="987"/>
    </location>
</feature>
<sequence>MASNFQMAGPGQMMPGQQQRPQAQRPPQGQSAATTQIQQVIFQTVSGQTNPNLTGWQANVLIQERISLIFNIIGNLRLASQNQPNSPGLNRMIEIGIKFEKEIFDKSPDKNSYKRQVEQKLEQLLERRNQNQAGLQQTIQQQAQAQAQAQQQQAQQQMMMNQNGMQGQQQRAMNQQPAQQGFQHLQHPMQATPLPGQQPQGMSMGMGNDSLPPNMAQNPHQQFQMPIQQSQQQQQANHQAGGQQPQLSPSDQAIVMELANRLMAQATNEEKNAIRTNLRSRMNPQQLNQYQVAGQDPLIVYYRNQALSRLRADKQARMAQQMAMSQQGQNMQNTAPPMQQQRSMQQSPLNGQSQPPTSMGGNGDFGGFNGSMDSLAAQQQAGGISHESGQAVVPASAAQRNSTPQPGMMGGMPINMNDQRGVANPNNRGQQQNNLLNSQQLQQQRMQQAAQQQSQAQARMTAQAKAQMGLTGQPGGMGNGPMRPQQSSPALPTLNQPLGATPQMGQADPAQMNPSPQFGHPLDPQFAHGNQRQIGSGGGTNAVGINPAMFPGMSREQLQRANTLPPDKLSEMMVSWNEQQRAINANIQAGRPPIPIQGQMHPIQQVAQHGQFNSQTSNPGMNMNGMQRPGQSITTNMTPHQQLLLSEQIARLQQNPLQRPQNMPPNGMGNEQRMLNQMDNVDFPPTLNNNANMPRNVPPEVKKWGQLKLWIQQNPSLAPEVLENLKGLQRLHCQQIMRTRIGQQRAGQQPGNMQISMQNGQGNMSSMPPGVGAPVASMVPNSMQLPGGMPMGPGQIRQPTAQEIQSARQHPRMANLTDDQIRAILMRQMAAQRQQLQQQQQDQLMRNLQMSNHPQMTGPTRPGLPQQIINGKMPNQPAPTQVPPPNKPQPGPEAAASANSAPNANRVRPTPSNARNPAQNSSPAQPANNLKRASSDDPVEVPNPNAPQNSKPAPPQRPQGSTGQGQQGQMQKQASQQGRPTLNSQQVANLDPEARKKYEMNARMAQVSRVPTENAELEKLKMWAQEEMQNAPPLVDVPMNQEMKATVMKMLREIVQPLQNMNKAALKWYEITRDENRARAFFRVKYRLSKQFNDPITMTQHKDTFSVQVKEIEQARIMLNSMIKDLSDRFPRMIKPNEQQPPATSQADVASSQPPQAPTVPLNAANLKEQQQQLDKMHQSSNGRSSQAPAAPTSPQPPFQFGAAKSPPNGVPVYPSSTSRVTRDTLTLPPKKKAKRGNSTPVTGQGTPGSTVSPQVAKAVSPEVKRQPIETKAQPKRALCCSEPECDRHNVGFENEEALRIHTQEEHIKPLENPIQYALLECANTLGLDSQGHIKKQPAPQDILAAAAPKMSTSGSKQGQTPNIKSGNTPAATTPMNRQVSMNRQGSAAGVKPSTPSKATTSKDSSAKLASGQKDTSKHQANHQQETLIDDAWANAYIDPHELLQAFQTFESGAGGAISDMNIYRSITPNDTPESSKDGVSEPNSDISEGVGLDISLDVIDDTWMPFGPSDADTTFDMNNFGVNKEEDMMMFDEEQPPINFQWDDMVDPTAFDKPFSFDTSLGSLYSMNAD</sequence>
<feature type="compositionally biased region" description="Polar residues" evidence="4">
    <location>
        <begin position="1351"/>
        <end position="1386"/>
    </location>
</feature>
<evidence type="ECO:0000256" key="2">
    <source>
        <dbReference type="ARBA" id="ARBA00023242"/>
    </source>
</evidence>
<feature type="coiled-coil region" evidence="3">
    <location>
        <begin position="114"/>
        <end position="155"/>
    </location>
</feature>
<dbReference type="Pfam" id="PF05397">
    <property type="entry name" value="Med15_fungi"/>
    <property type="match status" value="1"/>
</dbReference>
<name>A0A8H4VWN5_9HELO</name>
<feature type="compositionally biased region" description="Polar residues" evidence="4">
    <location>
        <begin position="1168"/>
        <end position="1184"/>
    </location>
</feature>
<feature type="compositionally biased region" description="Low complexity" evidence="4">
    <location>
        <begin position="1394"/>
        <end position="1411"/>
    </location>
</feature>
<dbReference type="GO" id="GO:0003712">
    <property type="term" value="F:transcription coregulator activity"/>
    <property type="evidence" value="ECO:0007669"/>
    <property type="project" value="InterPro"/>
</dbReference>
<feature type="region of interest" description="Disordered" evidence="4">
    <location>
        <begin position="313"/>
        <end position="409"/>
    </location>
</feature>
<dbReference type="Pfam" id="PF16987">
    <property type="entry name" value="KIX_2"/>
    <property type="match status" value="1"/>
</dbReference>
<dbReference type="InterPro" id="IPR036529">
    <property type="entry name" value="KIX_dom_sf"/>
</dbReference>
<evidence type="ECO:0000313" key="7">
    <source>
        <dbReference type="Proteomes" id="UP000566819"/>
    </source>
</evidence>
<feature type="compositionally biased region" description="Polar residues" evidence="4">
    <location>
        <begin position="484"/>
        <end position="498"/>
    </location>
</feature>